<evidence type="ECO:0000313" key="3">
    <source>
        <dbReference type="Proteomes" id="UP000030663"/>
    </source>
</evidence>
<protein>
    <submittedName>
        <fullName evidence="2">Uncharacterized protein</fullName>
    </submittedName>
</protein>
<feature type="compositionally biased region" description="Basic and acidic residues" evidence="1">
    <location>
        <begin position="33"/>
        <end position="47"/>
    </location>
</feature>
<evidence type="ECO:0000313" key="2">
    <source>
        <dbReference type="EMBL" id="EXK75913.1"/>
    </source>
</evidence>
<feature type="region of interest" description="Disordered" evidence="1">
    <location>
        <begin position="1"/>
        <end position="50"/>
    </location>
</feature>
<name>X0BAR0_FUSOX</name>
<keyword evidence="3" id="KW-1185">Reference proteome</keyword>
<accession>X0BAR0</accession>
<dbReference type="EMBL" id="KI979714">
    <property type="protein sequence ID" value="EXK75913.1"/>
    <property type="molecule type" value="Genomic_DNA"/>
</dbReference>
<organism evidence="2 3">
    <name type="scientific">Fusarium oxysporum f. sp. raphani 54005</name>
    <dbReference type="NCBI Taxonomy" id="1089458"/>
    <lineage>
        <taxon>Eukaryota</taxon>
        <taxon>Fungi</taxon>
        <taxon>Dikarya</taxon>
        <taxon>Ascomycota</taxon>
        <taxon>Pezizomycotina</taxon>
        <taxon>Sordariomycetes</taxon>
        <taxon>Hypocreomycetidae</taxon>
        <taxon>Hypocreales</taxon>
        <taxon>Nectriaceae</taxon>
        <taxon>Fusarium</taxon>
        <taxon>Fusarium oxysporum species complex</taxon>
    </lineage>
</organism>
<gene>
    <name evidence="2" type="ORF">FOQG_19322</name>
</gene>
<proteinExistence type="predicted"/>
<dbReference type="HOGENOM" id="CLU_2904299_0_0_1"/>
<dbReference type="Proteomes" id="UP000030663">
    <property type="component" value="Unassembled WGS sequence"/>
</dbReference>
<evidence type="ECO:0000256" key="1">
    <source>
        <dbReference type="SAM" id="MobiDB-lite"/>
    </source>
</evidence>
<dbReference type="AlphaFoldDB" id="X0BAR0"/>
<sequence length="62" mass="7082">MGHRLTSGHYTTSSNDQGKHRLQNGFWNRSHRPTKDYSGPHRSHATDRSSIPLAGCFLHRPK</sequence>
<reference evidence="2 3" key="1">
    <citation type="submission" date="2011-11" db="EMBL/GenBank/DDBJ databases">
        <title>The Genome Sequence of Fusarium oxysporum PHW815.</title>
        <authorList>
            <consortium name="The Broad Institute Genome Sequencing Platform"/>
            <person name="Ma L.-J."/>
            <person name="Gale L.R."/>
            <person name="Schwartz D.C."/>
            <person name="Zhou S."/>
            <person name="Corby-Kistler H."/>
            <person name="Young S.K."/>
            <person name="Zeng Q."/>
            <person name="Gargeya S."/>
            <person name="Fitzgerald M."/>
            <person name="Haas B."/>
            <person name="Abouelleil A."/>
            <person name="Alvarado L."/>
            <person name="Arachchi H.M."/>
            <person name="Berlin A."/>
            <person name="Brown A."/>
            <person name="Chapman S.B."/>
            <person name="Chen Z."/>
            <person name="Dunbar C."/>
            <person name="Freedman E."/>
            <person name="Gearin G."/>
            <person name="Goldberg J."/>
            <person name="Griggs A."/>
            <person name="Gujja S."/>
            <person name="Heiman D."/>
            <person name="Howarth C."/>
            <person name="Larson L."/>
            <person name="Lui A."/>
            <person name="MacDonald P.J.P."/>
            <person name="Montmayeur A."/>
            <person name="Murphy C."/>
            <person name="Neiman D."/>
            <person name="Pearson M."/>
            <person name="Priest M."/>
            <person name="Roberts A."/>
            <person name="Saif S."/>
            <person name="Shea T."/>
            <person name="Shenoy N."/>
            <person name="Sisk P."/>
            <person name="Stolte C."/>
            <person name="Sykes S."/>
            <person name="Wortman J."/>
            <person name="Nusbaum C."/>
            <person name="Birren B."/>
        </authorList>
    </citation>
    <scope>NUCLEOTIDE SEQUENCE [LARGE SCALE GENOMIC DNA]</scope>
    <source>
        <strain evidence="2 3">54005</strain>
    </source>
</reference>